<dbReference type="EC" id="2.7.8.5" evidence="1"/>
<protein>
    <submittedName>
        <fullName evidence="1">CDP-diacylglycerol--glycerol-3-phosphate 3-phosphatidyltransferase</fullName>
        <ecNumber evidence="1">2.7.8.5</ecNumber>
    </submittedName>
</protein>
<proteinExistence type="predicted"/>
<sequence>MKEKIRKLFSNVWTIPNVLTIIRMLLIPVFVVLFFHEEEIKVASLCVFCAASLTDMLDGYLARKLNQITDFGKLFDPLADKLMVLTAMVCQTFWGPLPLIAVIIVAAKELLMVLGGVFMLSKDVVVYSNYFGKSAQVGFIASLVLSFFHKAFVEGNIMLWGMTPDILLLWITVALAIVAMVVYAAEAMKTIRNNGKE</sequence>
<dbReference type="Proteomes" id="UP000682782">
    <property type="component" value="Chromosome"/>
</dbReference>
<dbReference type="EMBL" id="CP068393">
    <property type="protein sequence ID" value="QUC66755.1"/>
    <property type="molecule type" value="Genomic_DNA"/>
</dbReference>
<evidence type="ECO:0000313" key="2">
    <source>
        <dbReference type="Proteomes" id="UP000682782"/>
    </source>
</evidence>
<name>A0AC61MVX9_9FIRM</name>
<gene>
    <name evidence="1" type="primary">pgsA</name>
    <name evidence="1" type="ORF">JYE49_13005</name>
</gene>
<reference evidence="1" key="1">
    <citation type="submission" date="2021-01" db="EMBL/GenBank/DDBJ databases">
        <title>Complete genome sequence of Clostridiales bacterium R-7.</title>
        <authorList>
            <person name="Mahoney-Kurpe S.C."/>
            <person name="Palevich N."/>
            <person name="Koike S."/>
            <person name="Moon C.D."/>
            <person name="Attwood G.T."/>
        </authorList>
    </citation>
    <scope>NUCLEOTIDE SEQUENCE</scope>
    <source>
        <strain evidence="1">R-7</strain>
    </source>
</reference>
<keyword evidence="2" id="KW-1185">Reference proteome</keyword>
<evidence type="ECO:0000313" key="1">
    <source>
        <dbReference type="EMBL" id="QUC66755.1"/>
    </source>
</evidence>
<accession>A0AC61MVX9</accession>
<keyword evidence="1" id="KW-0808">Transferase</keyword>
<organism evidence="1 2">
    <name type="scientific">Aristaeella hokkaidonensis</name>
    <dbReference type="NCBI Taxonomy" id="3046382"/>
    <lineage>
        <taxon>Bacteria</taxon>
        <taxon>Bacillati</taxon>
        <taxon>Bacillota</taxon>
        <taxon>Clostridia</taxon>
        <taxon>Eubacteriales</taxon>
        <taxon>Aristaeellaceae</taxon>
        <taxon>Aristaeella</taxon>
    </lineage>
</organism>